<dbReference type="EMBL" id="FZOC01000007">
    <property type="protein sequence ID" value="SNS16911.1"/>
    <property type="molecule type" value="Genomic_DNA"/>
</dbReference>
<dbReference type="RefSeq" id="WP_235641618.1">
    <property type="nucleotide sequence ID" value="NZ_FZOC01000007.1"/>
</dbReference>
<evidence type="ECO:0000313" key="2">
    <source>
        <dbReference type="Proteomes" id="UP000198324"/>
    </source>
</evidence>
<protein>
    <recommendedName>
        <fullName evidence="3">DUF4911 domain-containing protein</fullName>
    </recommendedName>
</protein>
<evidence type="ECO:0008006" key="3">
    <source>
        <dbReference type="Google" id="ProtNLM"/>
    </source>
</evidence>
<dbReference type="Proteomes" id="UP000198324">
    <property type="component" value="Unassembled WGS sequence"/>
</dbReference>
<reference evidence="1 2" key="1">
    <citation type="submission" date="2017-06" db="EMBL/GenBank/DDBJ databases">
        <authorList>
            <person name="Kim H.J."/>
            <person name="Triplett B.A."/>
        </authorList>
    </citation>
    <scope>NUCLEOTIDE SEQUENCE [LARGE SCALE GENOMIC DNA]</scope>
    <source>
        <strain evidence="1 2">DSM 13116</strain>
    </source>
</reference>
<dbReference type="AlphaFoldDB" id="A0A239CBA0"/>
<name>A0A239CBA0_9BACT</name>
<dbReference type="Pfam" id="PF16256">
    <property type="entry name" value="DUF4911"/>
    <property type="match status" value="1"/>
</dbReference>
<dbReference type="InterPro" id="IPR032587">
    <property type="entry name" value="DUF4911"/>
</dbReference>
<gene>
    <name evidence="1" type="ORF">SAMN04488503_3030</name>
</gene>
<sequence length="84" mass="9151">MRSVRMYVRLPRAQVALFRFLLEACEGLALFTSLGSDADGREVLCLRCAPGAEAELRAFLSRARGECGAEMLGCGERCAAPARR</sequence>
<keyword evidence="2" id="KW-1185">Reference proteome</keyword>
<organism evidence="1 2">
    <name type="scientific">Humidesulfovibrio mexicanus</name>
    <dbReference type="NCBI Taxonomy" id="147047"/>
    <lineage>
        <taxon>Bacteria</taxon>
        <taxon>Pseudomonadati</taxon>
        <taxon>Thermodesulfobacteriota</taxon>
        <taxon>Desulfovibrionia</taxon>
        <taxon>Desulfovibrionales</taxon>
        <taxon>Desulfovibrionaceae</taxon>
        <taxon>Humidesulfovibrio</taxon>
    </lineage>
</organism>
<accession>A0A239CBA0</accession>
<evidence type="ECO:0000313" key="1">
    <source>
        <dbReference type="EMBL" id="SNS16911.1"/>
    </source>
</evidence>
<proteinExistence type="predicted"/>